<feature type="region of interest" description="Disordered" evidence="10">
    <location>
        <begin position="42"/>
        <end position="83"/>
    </location>
</feature>
<evidence type="ECO:0000256" key="10">
    <source>
        <dbReference type="SAM" id="MobiDB-lite"/>
    </source>
</evidence>
<dbReference type="EMBL" id="JACEIQ010000016">
    <property type="protein sequence ID" value="MBA4495528.1"/>
    <property type="molecule type" value="Genomic_DNA"/>
</dbReference>
<keyword evidence="5 9" id="KW-0653">Protein transport</keyword>
<dbReference type="NCBIfam" id="TIGR01411">
    <property type="entry name" value="tatAE"/>
    <property type="match status" value="1"/>
</dbReference>
<dbReference type="InterPro" id="IPR003369">
    <property type="entry name" value="TatA/B/E"/>
</dbReference>
<evidence type="ECO:0000313" key="12">
    <source>
        <dbReference type="Proteomes" id="UP000535491"/>
    </source>
</evidence>
<organism evidence="11 12">
    <name type="scientific">Paenactinomyces guangxiensis</name>
    <dbReference type="NCBI Taxonomy" id="1490290"/>
    <lineage>
        <taxon>Bacteria</taxon>
        <taxon>Bacillati</taxon>
        <taxon>Bacillota</taxon>
        <taxon>Bacilli</taxon>
        <taxon>Bacillales</taxon>
        <taxon>Thermoactinomycetaceae</taxon>
        <taxon>Paenactinomyces</taxon>
    </lineage>
</organism>
<keyword evidence="8 9" id="KW-0472">Membrane</keyword>
<evidence type="ECO:0000256" key="8">
    <source>
        <dbReference type="ARBA" id="ARBA00023136"/>
    </source>
</evidence>
<evidence type="ECO:0000256" key="2">
    <source>
        <dbReference type="ARBA" id="ARBA00022448"/>
    </source>
</evidence>
<dbReference type="NCBIfam" id="NF011430">
    <property type="entry name" value="PRK14861.1"/>
    <property type="match status" value="1"/>
</dbReference>
<reference evidence="11 12" key="1">
    <citation type="submission" date="2020-07" db="EMBL/GenBank/DDBJ databases">
        <authorList>
            <person name="Feng H."/>
        </authorList>
    </citation>
    <scope>NUCLEOTIDE SEQUENCE [LARGE SCALE GENOMIC DNA]</scope>
    <source>
        <strain evidence="12">s-10</strain>
    </source>
</reference>
<evidence type="ECO:0000256" key="7">
    <source>
        <dbReference type="ARBA" id="ARBA00023010"/>
    </source>
</evidence>
<keyword evidence="7 9" id="KW-0811">Translocation</keyword>
<dbReference type="InterPro" id="IPR006312">
    <property type="entry name" value="TatA/E"/>
</dbReference>
<dbReference type="PANTHER" id="PTHR42982">
    <property type="entry name" value="SEC-INDEPENDENT PROTEIN TRANSLOCASE PROTEIN TATA"/>
    <property type="match status" value="1"/>
</dbReference>
<dbReference type="PANTHER" id="PTHR42982:SF1">
    <property type="entry name" value="SEC-INDEPENDENT PROTEIN TRANSLOCASE PROTEIN TATA"/>
    <property type="match status" value="1"/>
</dbReference>
<evidence type="ECO:0000256" key="5">
    <source>
        <dbReference type="ARBA" id="ARBA00022927"/>
    </source>
</evidence>
<keyword evidence="2 9" id="KW-0813">Transport</keyword>
<comment type="similarity">
    <text evidence="9">Belongs to the TatA/E family.</text>
</comment>
<evidence type="ECO:0000256" key="6">
    <source>
        <dbReference type="ARBA" id="ARBA00022989"/>
    </source>
</evidence>
<accession>A0A7W2AA29</accession>
<keyword evidence="6 9" id="KW-1133">Transmembrane helix</keyword>
<name>A0A7W2AA29_9BACL</name>
<comment type="subunit">
    <text evidence="9">Forms a complex with TatC.</text>
</comment>
<evidence type="ECO:0000256" key="9">
    <source>
        <dbReference type="HAMAP-Rule" id="MF_00236"/>
    </source>
</evidence>
<proteinExistence type="inferred from homology"/>
<comment type="subcellular location">
    <subcellularLocation>
        <location evidence="1 9">Cell membrane</location>
        <topology evidence="1 9">Single-pass membrane protein</topology>
    </subcellularLocation>
</comment>
<dbReference type="GO" id="GO:0008320">
    <property type="term" value="F:protein transmembrane transporter activity"/>
    <property type="evidence" value="ECO:0007669"/>
    <property type="project" value="UniProtKB-UniRule"/>
</dbReference>
<dbReference type="HAMAP" id="MF_00236">
    <property type="entry name" value="TatA_E"/>
    <property type="match status" value="1"/>
</dbReference>
<keyword evidence="12" id="KW-1185">Reference proteome</keyword>
<comment type="caution">
    <text evidence="11">The sequence shown here is derived from an EMBL/GenBank/DDBJ whole genome shotgun (WGS) entry which is preliminary data.</text>
</comment>
<dbReference type="Proteomes" id="UP000535491">
    <property type="component" value="Unassembled WGS sequence"/>
</dbReference>
<dbReference type="GO" id="GO:0033281">
    <property type="term" value="C:TAT protein transport complex"/>
    <property type="evidence" value="ECO:0007669"/>
    <property type="project" value="UniProtKB-UniRule"/>
</dbReference>
<dbReference type="Pfam" id="PF02416">
    <property type="entry name" value="TatA_B_E"/>
    <property type="match status" value="1"/>
</dbReference>
<dbReference type="AlphaFoldDB" id="A0A7W2AA29"/>
<dbReference type="GO" id="GO:0043953">
    <property type="term" value="P:protein transport by the Tat complex"/>
    <property type="evidence" value="ECO:0007669"/>
    <property type="project" value="UniProtKB-UniRule"/>
</dbReference>
<protein>
    <recommendedName>
        <fullName evidence="9">Sec-independent protein translocase protein TatA</fullName>
    </recommendedName>
</protein>
<evidence type="ECO:0000256" key="1">
    <source>
        <dbReference type="ARBA" id="ARBA00004162"/>
    </source>
</evidence>
<gene>
    <name evidence="9" type="primary">tatA</name>
    <name evidence="11" type="ORF">H1191_14585</name>
</gene>
<dbReference type="RefSeq" id="WP_181753069.1">
    <property type="nucleotide sequence ID" value="NZ_JACEIQ010000016.1"/>
</dbReference>
<keyword evidence="3 9" id="KW-1003">Cell membrane</keyword>
<keyword evidence="4 9" id="KW-0812">Transmembrane</keyword>
<evidence type="ECO:0000256" key="4">
    <source>
        <dbReference type="ARBA" id="ARBA00022692"/>
    </source>
</evidence>
<dbReference type="Gene3D" id="1.20.5.3310">
    <property type="match status" value="1"/>
</dbReference>
<comment type="function">
    <text evidence="9">Part of the twin-arginine translocation (Tat) system that transports large folded proteins containing a characteristic twin-arginine motif in their signal peptide across membranes. TatA could form the protein-conducting channel of the Tat system.</text>
</comment>
<evidence type="ECO:0000256" key="3">
    <source>
        <dbReference type="ARBA" id="ARBA00022475"/>
    </source>
</evidence>
<evidence type="ECO:0000313" key="11">
    <source>
        <dbReference type="EMBL" id="MBA4495528.1"/>
    </source>
</evidence>
<sequence>MSINGVEWLLIIGVALILFGPKKLPELGRALGKSIREFKKATNGLLEDDSGKKQEPSQTPGHIQKAVQPDTPPVSKESSQANQ</sequence>